<dbReference type="Proteomes" id="UP001231941">
    <property type="component" value="Unassembled WGS sequence"/>
</dbReference>
<proteinExistence type="predicted"/>
<name>A0ABT9IXQ8_9BACL</name>
<evidence type="ECO:0000259" key="2">
    <source>
        <dbReference type="Pfam" id="PF16982"/>
    </source>
</evidence>
<feature type="domain" description="Putative Flagellin Flp1-like" evidence="2">
    <location>
        <begin position="11"/>
        <end position="56"/>
    </location>
</feature>
<protein>
    <submittedName>
        <fullName evidence="3">Flp1 family type IVb pilin</fullName>
    </submittedName>
</protein>
<evidence type="ECO:0000256" key="1">
    <source>
        <dbReference type="SAM" id="Phobius"/>
    </source>
</evidence>
<keyword evidence="1" id="KW-0812">Transmembrane</keyword>
<dbReference type="Pfam" id="PF16982">
    <property type="entry name" value="Flp1_like"/>
    <property type="match status" value="1"/>
</dbReference>
<organism evidence="3 4">
    <name type="scientific">Chengkuizengella axinellae</name>
    <dbReference type="NCBI Taxonomy" id="3064388"/>
    <lineage>
        <taxon>Bacteria</taxon>
        <taxon>Bacillati</taxon>
        <taxon>Bacillota</taxon>
        <taxon>Bacilli</taxon>
        <taxon>Bacillales</taxon>
        <taxon>Paenibacillaceae</taxon>
        <taxon>Chengkuizengella</taxon>
    </lineage>
</organism>
<dbReference type="InterPro" id="IPR031564">
    <property type="entry name" value="Flp1-like"/>
</dbReference>
<comment type="caution">
    <text evidence="3">The sequence shown here is derived from an EMBL/GenBank/DDBJ whole genome shotgun (WGS) entry which is preliminary data.</text>
</comment>
<evidence type="ECO:0000313" key="4">
    <source>
        <dbReference type="Proteomes" id="UP001231941"/>
    </source>
</evidence>
<accession>A0ABT9IXQ8</accession>
<sequence length="71" mass="8259">MKNRLVIQIKKLWNDEEGLGTLEILLIIGVLVAIAIVFRKWIISWVNTLFDETQKEMELNMDSIKEPTTSK</sequence>
<evidence type="ECO:0000313" key="3">
    <source>
        <dbReference type="EMBL" id="MDP5274098.1"/>
    </source>
</evidence>
<feature type="transmembrane region" description="Helical" evidence="1">
    <location>
        <begin position="20"/>
        <end position="38"/>
    </location>
</feature>
<keyword evidence="4" id="KW-1185">Reference proteome</keyword>
<dbReference type="RefSeq" id="WP_305991388.1">
    <property type="nucleotide sequence ID" value="NZ_JAVAMP010000002.1"/>
</dbReference>
<keyword evidence="1" id="KW-0472">Membrane</keyword>
<gene>
    <name evidence="3" type="ORF">Q5Y73_08270</name>
</gene>
<reference evidence="3 4" key="1">
    <citation type="submission" date="2023-08" db="EMBL/GenBank/DDBJ databases">
        <authorList>
            <person name="Park J.-S."/>
        </authorList>
    </citation>
    <scope>NUCLEOTIDE SEQUENCE [LARGE SCALE GENOMIC DNA]</scope>
    <source>
        <strain evidence="3 4">2205SS18-9</strain>
    </source>
</reference>
<dbReference type="EMBL" id="JAVAMP010000002">
    <property type="protein sequence ID" value="MDP5274098.1"/>
    <property type="molecule type" value="Genomic_DNA"/>
</dbReference>
<keyword evidence="1" id="KW-1133">Transmembrane helix</keyword>